<name>A0A2K3N4V3_TRIPR</name>
<dbReference type="CDD" id="cd12108">
    <property type="entry name" value="Hr-like"/>
    <property type="match status" value="1"/>
</dbReference>
<reference evidence="2 3" key="2">
    <citation type="journal article" date="2017" name="Front. Plant Sci.">
        <title>Gene Classification and Mining of Molecular Markers Useful in Red Clover (Trifolium pratense) Breeding.</title>
        <authorList>
            <person name="Istvanek J."/>
            <person name="Dluhosova J."/>
            <person name="Dluhos P."/>
            <person name="Patkova L."/>
            <person name="Nedelnik J."/>
            <person name="Repkova J."/>
        </authorList>
    </citation>
    <scope>NUCLEOTIDE SEQUENCE [LARGE SCALE GENOMIC DNA]</scope>
    <source>
        <strain evidence="3">cv. Tatra</strain>
        <tissue evidence="2">Young leaves</tissue>
    </source>
</reference>
<sequence>MATPLDCVGGGFAFLSNSTNKVDSSSSLNASLKCSKLDSPILIFLFFHKAIRNELDTLHRLAMAFATGNRSDIQPLFDRYHFLSSIYRHHSNAEDEVIFPALDRRVKNVAQTYSLEHKGESNLFDHLFELLNSSIKNDESFPRELASCTGALQTSVSQHLAKEEEQMDNTVKFHSQSTLGKFAQYRYLFTNMVFPLLIEKFSLEEQASLVWQFLCSIPVNMMAEFLPWLSTSISADESQDLRDFLIKIVPEERLLQKVWFSNAALEHCCSIFYVNNVTLCVKADGSLYYHLHP</sequence>
<reference evidence="2 3" key="1">
    <citation type="journal article" date="2014" name="Am. J. Bot.">
        <title>Genome assembly and annotation for red clover (Trifolium pratense; Fabaceae).</title>
        <authorList>
            <person name="Istvanek J."/>
            <person name="Jaros M."/>
            <person name="Krenek A."/>
            <person name="Repkova J."/>
        </authorList>
    </citation>
    <scope>NUCLEOTIDE SEQUENCE [LARGE SCALE GENOMIC DNA]</scope>
    <source>
        <strain evidence="3">cv. Tatra</strain>
        <tissue evidence="2">Young leaves</tissue>
    </source>
</reference>
<dbReference type="STRING" id="57577.A0A2K3N4V3"/>
<comment type="caution">
    <text evidence="2">The sequence shown here is derived from an EMBL/GenBank/DDBJ whole genome shotgun (WGS) entry which is preliminary data.</text>
</comment>
<dbReference type="Pfam" id="PF01814">
    <property type="entry name" value="Hemerythrin"/>
    <property type="match status" value="1"/>
</dbReference>
<gene>
    <name evidence="2" type="ORF">L195_g021323</name>
</gene>
<dbReference type="AlphaFoldDB" id="A0A2K3N4V3"/>
<protein>
    <submittedName>
        <fullName evidence="2">Zinc finger protein</fullName>
    </submittedName>
</protein>
<dbReference type="ExpressionAtlas" id="A0A2K3N4V3">
    <property type="expression patterns" value="baseline"/>
</dbReference>
<evidence type="ECO:0000259" key="1">
    <source>
        <dbReference type="Pfam" id="PF01814"/>
    </source>
</evidence>
<evidence type="ECO:0000313" key="3">
    <source>
        <dbReference type="Proteomes" id="UP000236291"/>
    </source>
</evidence>
<dbReference type="Gene3D" id="1.20.120.520">
    <property type="entry name" value="nmb1532 protein domain like"/>
    <property type="match status" value="1"/>
</dbReference>
<organism evidence="2 3">
    <name type="scientific">Trifolium pratense</name>
    <name type="common">Red clover</name>
    <dbReference type="NCBI Taxonomy" id="57577"/>
    <lineage>
        <taxon>Eukaryota</taxon>
        <taxon>Viridiplantae</taxon>
        <taxon>Streptophyta</taxon>
        <taxon>Embryophyta</taxon>
        <taxon>Tracheophyta</taxon>
        <taxon>Spermatophyta</taxon>
        <taxon>Magnoliopsida</taxon>
        <taxon>eudicotyledons</taxon>
        <taxon>Gunneridae</taxon>
        <taxon>Pentapetalae</taxon>
        <taxon>rosids</taxon>
        <taxon>fabids</taxon>
        <taxon>Fabales</taxon>
        <taxon>Fabaceae</taxon>
        <taxon>Papilionoideae</taxon>
        <taxon>50 kb inversion clade</taxon>
        <taxon>NPAAA clade</taxon>
        <taxon>Hologalegina</taxon>
        <taxon>IRL clade</taxon>
        <taxon>Trifolieae</taxon>
        <taxon>Trifolium</taxon>
    </lineage>
</organism>
<feature type="domain" description="Hemerythrin-like" evidence="1">
    <location>
        <begin position="46"/>
        <end position="167"/>
    </location>
</feature>
<dbReference type="Proteomes" id="UP000236291">
    <property type="component" value="Unassembled WGS sequence"/>
</dbReference>
<dbReference type="InterPro" id="IPR012312">
    <property type="entry name" value="Hemerythrin-like"/>
</dbReference>
<dbReference type="EMBL" id="ASHM01016264">
    <property type="protein sequence ID" value="PNX98083.1"/>
    <property type="molecule type" value="Genomic_DNA"/>
</dbReference>
<accession>A0A2K3N4V3</accession>
<evidence type="ECO:0000313" key="2">
    <source>
        <dbReference type="EMBL" id="PNX98083.1"/>
    </source>
</evidence>
<proteinExistence type="predicted"/>